<dbReference type="Gene3D" id="4.10.240.10">
    <property type="entry name" value="Zn(2)-C6 fungal-type DNA-binding domain"/>
    <property type="match status" value="1"/>
</dbReference>
<feature type="compositionally biased region" description="Polar residues" evidence="1">
    <location>
        <begin position="327"/>
        <end position="342"/>
    </location>
</feature>
<proteinExistence type="predicted"/>
<feature type="domain" description="Zn(2)-C6 fungal-type" evidence="2">
    <location>
        <begin position="12"/>
        <end position="39"/>
    </location>
</feature>
<dbReference type="InterPro" id="IPR001138">
    <property type="entry name" value="Zn2Cys6_DnaBD"/>
</dbReference>
<feature type="region of interest" description="Disordered" evidence="1">
    <location>
        <begin position="120"/>
        <end position="359"/>
    </location>
</feature>
<dbReference type="Pfam" id="PF00172">
    <property type="entry name" value="Zn_clus"/>
    <property type="match status" value="1"/>
</dbReference>
<name>A0A397S5T7_9GLOM</name>
<dbReference type="SUPFAM" id="SSF57701">
    <property type="entry name" value="Zn2/Cys6 DNA-binding domain"/>
    <property type="match status" value="1"/>
</dbReference>
<feature type="compositionally biased region" description="Basic and acidic residues" evidence="1">
    <location>
        <begin position="314"/>
        <end position="326"/>
    </location>
</feature>
<evidence type="ECO:0000256" key="1">
    <source>
        <dbReference type="SAM" id="MobiDB-lite"/>
    </source>
</evidence>
<feature type="non-terminal residue" evidence="3">
    <location>
        <position position="359"/>
    </location>
</feature>
<dbReference type="OrthoDB" id="2123952at2759"/>
<evidence type="ECO:0000313" key="3">
    <source>
        <dbReference type="EMBL" id="RIA79695.1"/>
    </source>
</evidence>
<organism evidence="3 4">
    <name type="scientific">Glomus cerebriforme</name>
    <dbReference type="NCBI Taxonomy" id="658196"/>
    <lineage>
        <taxon>Eukaryota</taxon>
        <taxon>Fungi</taxon>
        <taxon>Fungi incertae sedis</taxon>
        <taxon>Mucoromycota</taxon>
        <taxon>Glomeromycotina</taxon>
        <taxon>Glomeromycetes</taxon>
        <taxon>Glomerales</taxon>
        <taxon>Glomeraceae</taxon>
        <taxon>Glomus</taxon>
    </lineage>
</organism>
<feature type="compositionally biased region" description="Polar residues" evidence="1">
    <location>
        <begin position="172"/>
        <end position="189"/>
    </location>
</feature>
<sequence>MTNNNRHKVTTACQNCQRSKIKCSGEIPCRRCSKLDKKCKPGKPGRKRGPPIGRSRNFRMESVYNNNDPQVQEVQEELRNLKNTSFVHPVTGNSSNSGYQNVDASRRENDCAIYLIDMSKGDEKNDQNSSNQPNKIQQPSINKQKQRQYRYIKPKPSNLPTGASASNSSNSYQSNVYPVMGYTSNSGDQNIDYRSPASAKTRHENDCDTYLIDMRKGDKDNEKNDRNSSSQPNKREQPPSINKQKEKQFRHIKPKHSNLPTGASTSNSSDSYQSNVYPVMGYSSNSGDQNVNCRSPASVKTRRENDCDMYLIDMSKDDKGNEKNDRNSSNQPNKREQPSINKKQFRHIMPKHSNLPTGA</sequence>
<comment type="caution">
    <text evidence="3">The sequence shown here is derived from an EMBL/GenBank/DDBJ whole genome shotgun (WGS) entry which is preliminary data.</text>
</comment>
<dbReference type="GO" id="GO:0008270">
    <property type="term" value="F:zinc ion binding"/>
    <property type="evidence" value="ECO:0007669"/>
    <property type="project" value="InterPro"/>
</dbReference>
<dbReference type="GO" id="GO:0000981">
    <property type="term" value="F:DNA-binding transcription factor activity, RNA polymerase II-specific"/>
    <property type="evidence" value="ECO:0007669"/>
    <property type="project" value="InterPro"/>
</dbReference>
<dbReference type="InterPro" id="IPR036864">
    <property type="entry name" value="Zn2-C6_fun-type_DNA-bd_sf"/>
</dbReference>
<feature type="compositionally biased region" description="Low complexity" evidence="1">
    <location>
        <begin position="264"/>
        <end position="274"/>
    </location>
</feature>
<dbReference type="EMBL" id="QKYT01001182">
    <property type="protein sequence ID" value="RIA79695.1"/>
    <property type="molecule type" value="Genomic_DNA"/>
</dbReference>
<feature type="compositionally biased region" description="Polar residues" evidence="1">
    <location>
        <begin position="127"/>
        <end position="143"/>
    </location>
</feature>
<gene>
    <name evidence="3" type="ORF">C1645_882552</name>
</gene>
<protein>
    <recommendedName>
        <fullName evidence="2">Zn(2)-C6 fungal-type domain-containing protein</fullName>
    </recommendedName>
</protein>
<dbReference type="SMART" id="SM00066">
    <property type="entry name" value="GAL4"/>
    <property type="match status" value="1"/>
</dbReference>
<feature type="compositionally biased region" description="Basic and acidic residues" evidence="1">
    <location>
        <begin position="213"/>
        <end position="226"/>
    </location>
</feature>
<feature type="compositionally biased region" description="Basic residues" evidence="1">
    <location>
        <begin position="144"/>
        <end position="153"/>
    </location>
</feature>
<evidence type="ECO:0000259" key="2">
    <source>
        <dbReference type="PROSITE" id="PS50048"/>
    </source>
</evidence>
<evidence type="ECO:0000313" key="4">
    <source>
        <dbReference type="Proteomes" id="UP000265703"/>
    </source>
</evidence>
<reference evidence="3 4" key="1">
    <citation type="submission" date="2018-06" db="EMBL/GenBank/DDBJ databases">
        <title>Comparative genomics reveals the genomic features of Rhizophagus irregularis, R. cerebriforme, R. diaphanum and Gigaspora rosea, and their symbiotic lifestyle signature.</title>
        <authorList>
            <person name="Morin E."/>
            <person name="San Clemente H."/>
            <person name="Chen E.C.H."/>
            <person name="De La Providencia I."/>
            <person name="Hainaut M."/>
            <person name="Kuo A."/>
            <person name="Kohler A."/>
            <person name="Murat C."/>
            <person name="Tang N."/>
            <person name="Roy S."/>
            <person name="Loubradou J."/>
            <person name="Henrissat B."/>
            <person name="Grigoriev I.V."/>
            <person name="Corradi N."/>
            <person name="Roux C."/>
            <person name="Martin F.M."/>
        </authorList>
    </citation>
    <scope>NUCLEOTIDE SEQUENCE [LARGE SCALE GENOMIC DNA]</scope>
    <source>
        <strain evidence="3 4">DAOM 227022</strain>
    </source>
</reference>
<feature type="region of interest" description="Disordered" evidence="1">
    <location>
        <begin position="40"/>
        <end position="59"/>
    </location>
</feature>
<dbReference type="CDD" id="cd00067">
    <property type="entry name" value="GAL4"/>
    <property type="match status" value="1"/>
</dbReference>
<dbReference type="PROSITE" id="PS50048">
    <property type="entry name" value="ZN2_CY6_FUNGAL_2"/>
    <property type="match status" value="1"/>
</dbReference>
<dbReference type="Proteomes" id="UP000265703">
    <property type="component" value="Unassembled WGS sequence"/>
</dbReference>
<accession>A0A397S5T7</accession>
<dbReference type="AlphaFoldDB" id="A0A397S5T7"/>
<feature type="compositionally biased region" description="Basic residues" evidence="1">
    <location>
        <begin position="40"/>
        <end position="49"/>
    </location>
</feature>
<keyword evidence="4" id="KW-1185">Reference proteome</keyword>
<feature type="compositionally biased region" description="Polar residues" evidence="1">
    <location>
        <begin position="282"/>
        <end position="295"/>
    </location>
</feature>
<feature type="compositionally biased region" description="Basic and acidic residues" evidence="1">
    <location>
        <begin position="233"/>
        <end position="249"/>
    </location>
</feature>